<dbReference type="Proteomes" id="UP000670475">
    <property type="component" value="Unassembled WGS sequence"/>
</dbReference>
<reference evidence="1" key="1">
    <citation type="submission" date="2021-03" db="EMBL/GenBank/DDBJ databases">
        <title>Whole genome sequence of Streptomyces bomunensis MMS17-BM035.</title>
        <authorList>
            <person name="Lee J.H."/>
        </authorList>
    </citation>
    <scope>NUCLEOTIDE SEQUENCE</scope>
    <source>
        <strain evidence="1">MMS17-BM035</strain>
    </source>
</reference>
<dbReference type="AlphaFoldDB" id="A0A940MA72"/>
<sequence length="344" mass="36362">MLRGKDGRLSAYAQVDDAAVWWTETVAGGPYFTGPQRLPAGGTAISMTTAQSAEGYAHLVALRRRPAPDDGDPLIDLVHAIQYQSGRPLRTWQSIPSPYRTRAKSAKMGVPAVLLDGHGGLHVYLQNAEGRLSFRRQTPKGRFNDWERASVEGTPIKAEAYAVLGDDGVIDVLGPAAGRVLHWRLRGHEGEAERVSELELDAAVAPGTLSSERTSPSHRTYFWRDAGSAGVRAWRPGSDPADLGGPGSGPVSVLRTPVDGVDCTILAGRGQDGRPALAAYPTEDEEAGLTWVPSGEPCRGAPALALDGAGRVTLAAIGADGSLRIARQKAETGLALEAWTRPAG</sequence>
<proteinExistence type="predicted"/>
<dbReference type="EMBL" id="JAGIQL010000009">
    <property type="protein sequence ID" value="MBP0456731.1"/>
    <property type="molecule type" value="Genomic_DNA"/>
</dbReference>
<gene>
    <name evidence="1" type="ORF">JFN87_04320</name>
</gene>
<protein>
    <submittedName>
        <fullName evidence="1">Uncharacterized protein</fullName>
    </submittedName>
</protein>
<comment type="caution">
    <text evidence="1">The sequence shown here is derived from an EMBL/GenBank/DDBJ whole genome shotgun (WGS) entry which is preliminary data.</text>
</comment>
<accession>A0A940MA72</accession>
<evidence type="ECO:0000313" key="2">
    <source>
        <dbReference type="Proteomes" id="UP000670475"/>
    </source>
</evidence>
<organism evidence="1 2">
    <name type="scientific">Streptomyces montanisoli</name>
    <dbReference type="NCBI Taxonomy" id="2798581"/>
    <lineage>
        <taxon>Bacteria</taxon>
        <taxon>Bacillati</taxon>
        <taxon>Actinomycetota</taxon>
        <taxon>Actinomycetes</taxon>
        <taxon>Kitasatosporales</taxon>
        <taxon>Streptomycetaceae</taxon>
        <taxon>Streptomyces</taxon>
    </lineage>
</organism>
<name>A0A940MA72_9ACTN</name>
<keyword evidence="2" id="KW-1185">Reference proteome</keyword>
<dbReference type="SUPFAM" id="SSF89372">
    <property type="entry name" value="Fucose-specific lectin"/>
    <property type="match status" value="1"/>
</dbReference>
<evidence type="ECO:0000313" key="1">
    <source>
        <dbReference type="EMBL" id="MBP0456731.1"/>
    </source>
</evidence>